<name>A0A067M768_BOTB1</name>
<gene>
    <name evidence="2" type="ORF">BOTBODRAFT_57960</name>
</gene>
<evidence type="ECO:0000256" key="1">
    <source>
        <dbReference type="SAM" id="SignalP"/>
    </source>
</evidence>
<dbReference type="HOGENOM" id="CLU_3086921_0_0_1"/>
<keyword evidence="1" id="KW-0732">Signal</keyword>
<dbReference type="EMBL" id="KL198066">
    <property type="protein sequence ID" value="KDQ10560.1"/>
    <property type="molecule type" value="Genomic_DNA"/>
</dbReference>
<reference evidence="3" key="1">
    <citation type="journal article" date="2014" name="Proc. Natl. Acad. Sci. U.S.A.">
        <title>Extensive sampling of basidiomycete genomes demonstrates inadequacy of the white-rot/brown-rot paradigm for wood decay fungi.</title>
        <authorList>
            <person name="Riley R."/>
            <person name="Salamov A.A."/>
            <person name="Brown D.W."/>
            <person name="Nagy L.G."/>
            <person name="Floudas D."/>
            <person name="Held B.W."/>
            <person name="Levasseur A."/>
            <person name="Lombard V."/>
            <person name="Morin E."/>
            <person name="Otillar R."/>
            <person name="Lindquist E.A."/>
            <person name="Sun H."/>
            <person name="LaButti K.M."/>
            <person name="Schmutz J."/>
            <person name="Jabbour D."/>
            <person name="Luo H."/>
            <person name="Baker S.E."/>
            <person name="Pisabarro A.G."/>
            <person name="Walton J.D."/>
            <person name="Blanchette R.A."/>
            <person name="Henrissat B."/>
            <person name="Martin F."/>
            <person name="Cullen D."/>
            <person name="Hibbett D.S."/>
            <person name="Grigoriev I.V."/>
        </authorList>
    </citation>
    <scope>NUCLEOTIDE SEQUENCE [LARGE SCALE GENOMIC DNA]</scope>
    <source>
        <strain evidence="3">FD-172 SS1</strain>
    </source>
</reference>
<dbReference type="AlphaFoldDB" id="A0A067M768"/>
<accession>A0A067M768</accession>
<feature type="signal peptide" evidence="1">
    <location>
        <begin position="1"/>
        <end position="19"/>
    </location>
</feature>
<evidence type="ECO:0000313" key="2">
    <source>
        <dbReference type="EMBL" id="KDQ10560.1"/>
    </source>
</evidence>
<dbReference type="Proteomes" id="UP000027195">
    <property type="component" value="Unassembled WGS sequence"/>
</dbReference>
<feature type="chain" id="PRO_5001644441" evidence="1">
    <location>
        <begin position="20"/>
        <end position="52"/>
    </location>
</feature>
<sequence length="52" mass="5428">MHFMHVLTLSALCAAFAAAQCQSQGAPCHSTSQCCSGLTCVGAYIYLDGKCK</sequence>
<dbReference type="InParanoid" id="A0A067M768"/>
<evidence type="ECO:0000313" key="3">
    <source>
        <dbReference type="Proteomes" id="UP000027195"/>
    </source>
</evidence>
<organism evidence="2 3">
    <name type="scientific">Botryobasidium botryosum (strain FD-172 SS1)</name>
    <dbReference type="NCBI Taxonomy" id="930990"/>
    <lineage>
        <taxon>Eukaryota</taxon>
        <taxon>Fungi</taxon>
        <taxon>Dikarya</taxon>
        <taxon>Basidiomycota</taxon>
        <taxon>Agaricomycotina</taxon>
        <taxon>Agaricomycetes</taxon>
        <taxon>Cantharellales</taxon>
        <taxon>Botryobasidiaceae</taxon>
        <taxon>Botryobasidium</taxon>
    </lineage>
</organism>
<proteinExistence type="predicted"/>
<keyword evidence="3" id="KW-1185">Reference proteome</keyword>
<protein>
    <submittedName>
        <fullName evidence="2">Uncharacterized protein</fullName>
    </submittedName>
</protein>